<accession>A0ACC0WZZ2</accession>
<comment type="caution">
    <text evidence="1">The sequence shown here is derived from an EMBL/GenBank/DDBJ whole genome shotgun (WGS) entry which is preliminary data.</text>
</comment>
<sequence length="126" mass="14349">MNRERVTLDLISRLGVTGVHDDKLKYIAAGSLVAAKYENTPKLATIVETDLDLLLTQDKGLLTALHVDHDVSLRYALYIRQYLPYRLEKDEISAMAIGMAVWKVFKVYPVFHPEEWQPSTDSSGLW</sequence>
<evidence type="ECO:0000313" key="2">
    <source>
        <dbReference type="Proteomes" id="UP001163321"/>
    </source>
</evidence>
<evidence type="ECO:0000313" key="1">
    <source>
        <dbReference type="EMBL" id="KAI9923271.1"/>
    </source>
</evidence>
<reference evidence="1 2" key="1">
    <citation type="journal article" date="2022" name="bioRxiv">
        <title>The genome of the oomycete Peronosclerospora sorghi, a cosmopolitan pathogen of maize and sorghum, is inflated with dispersed pseudogenes.</title>
        <authorList>
            <person name="Fletcher K."/>
            <person name="Martin F."/>
            <person name="Isakeit T."/>
            <person name="Cavanaugh K."/>
            <person name="Magill C."/>
            <person name="Michelmore R."/>
        </authorList>
    </citation>
    <scope>NUCLEOTIDE SEQUENCE [LARGE SCALE GENOMIC DNA]</scope>
    <source>
        <strain evidence="1">P6</strain>
    </source>
</reference>
<proteinExistence type="predicted"/>
<keyword evidence="2" id="KW-1185">Reference proteome</keyword>
<name>A0ACC0WZZ2_9STRA</name>
<dbReference type="Proteomes" id="UP001163321">
    <property type="component" value="Chromosome 1"/>
</dbReference>
<gene>
    <name evidence="1" type="ORF">PsorP6_000707</name>
</gene>
<protein>
    <submittedName>
        <fullName evidence="1">Uncharacterized protein</fullName>
    </submittedName>
</protein>
<organism evidence="1 2">
    <name type="scientific">Peronosclerospora sorghi</name>
    <dbReference type="NCBI Taxonomy" id="230839"/>
    <lineage>
        <taxon>Eukaryota</taxon>
        <taxon>Sar</taxon>
        <taxon>Stramenopiles</taxon>
        <taxon>Oomycota</taxon>
        <taxon>Peronosporomycetes</taxon>
        <taxon>Peronosporales</taxon>
        <taxon>Peronosporaceae</taxon>
        <taxon>Peronosclerospora</taxon>
    </lineage>
</organism>
<dbReference type="EMBL" id="CM047580">
    <property type="protein sequence ID" value="KAI9923271.1"/>
    <property type="molecule type" value="Genomic_DNA"/>
</dbReference>